<gene>
    <name evidence="7" type="ORF">BC008_18715</name>
    <name evidence="6" type="ORF">BC008_37885</name>
</gene>
<dbReference type="InterPro" id="IPR015421">
    <property type="entry name" value="PyrdxlP-dep_Trfase_major"/>
</dbReference>
<protein>
    <submittedName>
        <fullName evidence="6">Cys/Met metabolism pyridoxal-phosphate-dependent enzyme</fullName>
    </submittedName>
</protein>
<evidence type="ECO:0000256" key="2">
    <source>
        <dbReference type="ARBA" id="ARBA00037999"/>
    </source>
</evidence>
<dbReference type="InterPro" id="IPR000653">
    <property type="entry name" value="DegT/StrS_aminotransferase"/>
</dbReference>
<dbReference type="EMBL" id="LMTZ01000162">
    <property type="protein sequence ID" value="KST62216.1"/>
    <property type="molecule type" value="Genomic_DNA"/>
</dbReference>
<reference evidence="6 8" key="1">
    <citation type="journal article" date="2015" name="Genome Announc.">
        <title>Draft Genome of the Euendolithic (true boring) Cyanobacterium Mastigocoleus testarum strain BC008.</title>
        <authorList>
            <person name="Guida B.S."/>
            <person name="Garcia-Pichel F."/>
        </authorList>
    </citation>
    <scope>NUCLEOTIDE SEQUENCE [LARGE SCALE GENOMIC DNA]</scope>
    <source>
        <strain evidence="6 8">BC008</strain>
    </source>
</reference>
<sequence length="374" mass="41486">MIQTVKSIPAFDIKQQYAAMEAEISAAVLEVLASGRYIGGPLVEGFEEQFATYHGVSECIACNSGTDALYLALRAFDIGAGDEVITVPFTFIATSETISSAGAQPVFVDIDPATFNLDLQQVEAAITPKTKAIIPVHLFGQPVDMTKLMDLATKHNLVVIEDCAQSTGATWGEQKVGSIGQVGCFSFYPTKNLGACGDGGAITTSDHEISKKLRVLKDHGQKSKYHYEYIGVNSRLDTIQAAILQIKLRYLDIWNKQRQRIAYRYHQQLSQVPGIITPQQLAGGQGVWNQYTIRVLDNKRDLVREKLQERGVNTMIYYPRPLHLQEVYAHLGYQISSLPVSEEVCNQVVSLPMFPELSEEQQDRVIRSLKEIMG</sequence>
<evidence type="ECO:0000256" key="1">
    <source>
        <dbReference type="ARBA" id="ARBA00022898"/>
    </source>
</evidence>
<evidence type="ECO:0000313" key="6">
    <source>
        <dbReference type="EMBL" id="KST62216.1"/>
    </source>
</evidence>
<feature type="modified residue" description="N6-(pyridoxal phosphate)lysine" evidence="4">
    <location>
        <position position="191"/>
    </location>
</feature>
<dbReference type="GO" id="GO:0000271">
    <property type="term" value="P:polysaccharide biosynthetic process"/>
    <property type="evidence" value="ECO:0007669"/>
    <property type="project" value="TreeGrafter"/>
</dbReference>
<dbReference type="Gene3D" id="3.90.1150.10">
    <property type="entry name" value="Aspartate Aminotransferase, domain 1"/>
    <property type="match status" value="1"/>
</dbReference>
<comment type="similarity">
    <text evidence="2 5">Belongs to the DegT/DnrJ/EryC1 family.</text>
</comment>
<evidence type="ECO:0000256" key="4">
    <source>
        <dbReference type="PIRSR" id="PIRSR000390-2"/>
    </source>
</evidence>
<comment type="caution">
    <text evidence="6">The sequence shown here is derived from an EMBL/GenBank/DDBJ whole genome shotgun (WGS) entry which is preliminary data.</text>
</comment>
<feature type="active site" description="Proton acceptor" evidence="3">
    <location>
        <position position="191"/>
    </location>
</feature>
<proteinExistence type="inferred from homology"/>
<dbReference type="EMBL" id="LMTZ01000117">
    <property type="protein sequence ID" value="KST64846.1"/>
    <property type="molecule type" value="Genomic_DNA"/>
</dbReference>
<dbReference type="AlphaFoldDB" id="A0A0V7ZCI5"/>
<evidence type="ECO:0000256" key="5">
    <source>
        <dbReference type="RuleBase" id="RU004508"/>
    </source>
</evidence>
<evidence type="ECO:0000313" key="7">
    <source>
        <dbReference type="EMBL" id="KST64846.1"/>
    </source>
</evidence>
<evidence type="ECO:0000256" key="3">
    <source>
        <dbReference type="PIRSR" id="PIRSR000390-1"/>
    </source>
</evidence>
<dbReference type="InterPro" id="IPR015424">
    <property type="entry name" value="PyrdxlP-dep_Trfase"/>
</dbReference>
<dbReference type="PANTHER" id="PTHR30244">
    <property type="entry name" value="TRANSAMINASE"/>
    <property type="match status" value="1"/>
</dbReference>
<name>A0A0V7ZCI5_9CYAN</name>
<dbReference type="PIRSF" id="PIRSF000390">
    <property type="entry name" value="PLP_StrS"/>
    <property type="match status" value="1"/>
</dbReference>
<dbReference type="RefSeq" id="WP_027846814.1">
    <property type="nucleotide sequence ID" value="NZ_LMTZ01000117.1"/>
</dbReference>
<dbReference type="InterPro" id="IPR015422">
    <property type="entry name" value="PyrdxlP-dep_Trfase_small"/>
</dbReference>
<keyword evidence="1 4" id="KW-0663">Pyridoxal phosphate</keyword>
<accession>A0A0V7ZCI5</accession>
<dbReference type="GO" id="GO:0030170">
    <property type="term" value="F:pyridoxal phosphate binding"/>
    <property type="evidence" value="ECO:0007669"/>
    <property type="project" value="UniProtKB-ARBA"/>
</dbReference>
<dbReference type="Pfam" id="PF01041">
    <property type="entry name" value="DegT_DnrJ_EryC1"/>
    <property type="match status" value="1"/>
</dbReference>
<keyword evidence="8" id="KW-1185">Reference proteome</keyword>
<dbReference type="FunFam" id="3.40.640.10:FF:000089">
    <property type="entry name" value="Aminotransferase, DegT/DnrJ/EryC1/StrS family"/>
    <property type="match status" value="1"/>
</dbReference>
<dbReference type="SUPFAM" id="SSF53383">
    <property type="entry name" value="PLP-dependent transferases"/>
    <property type="match status" value="1"/>
</dbReference>
<dbReference type="OrthoDB" id="441150at2"/>
<evidence type="ECO:0000313" key="8">
    <source>
        <dbReference type="Proteomes" id="UP000053372"/>
    </source>
</evidence>
<organism evidence="6 8">
    <name type="scientific">Mastigocoleus testarum BC008</name>
    <dbReference type="NCBI Taxonomy" id="371196"/>
    <lineage>
        <taxon>Bacteria</taxon>
        <taxon>Bacillati</taxon>
        <taxon>Cyanobacteriota</taxon>
        <taxon>Cyanophyceae</taxon>
        <taxon>Nostocales</taxon>
        <taxon>Hapalosiphonaceae</taxon>
        <taxon>Mastigocoleus</taxon>
    </lineage>
</organism>
<dbReference type="Proteomes" id="UP000053372">
    <property type="component" value="Unassembled WGS sequence"/>
</dbReference>
<dbReference type="GO" id="GO:0008483">
    <property type="term" value="F:transaminase activity"/>
    <property type="evidence" value="ECO:0007669"/>
    <property type="project" value="TreeGrafter"/>
</dbReference>
<dbReference type="CDD" id="cd00616">
    <property type="entry name" value="AHBA_syn"/>
    <property type="match status" value="1"/>
</dbReference>
<dbReference type="PANTHER" id="PTHR30244:SF36">
    <property type="entry name" value="3-OXO-GLUCOSE-6-PHOSPHATE:GLUTAMATE AMINOTRANSFERASE"/>
    <property type="match status" value="1"/>
</dbReference>
<dbReference type="Gene3D" id="3.40.640.10">
    <property type="entry name" value="Type I PLP-dependent aspartate aminotransferase-like (Major domain)"/>
    <property type="match status" value="1"/>
</dbReference>